<organism evidence="4 5">
    <name type="scientific">Prunus avium</name>
    <name type="common">Cherry</name>
    <name type="synonym">Cerasus avium</name>
    <dbReference type="NCBI Taxonomy" id="42229"/>
    <lineage>
        <taxon>Eukaryota</taxon>
        <taxon>Viridiplantae</taxon>
        <taxon>Streptophyta</taxon>
        <taxon>Embryophyta</taxon>
        <taxon>Tracheophyta</taxon>
        <taxon>Spermatophyta</taxon>
        <taxon>Magnoliopsida</taxon>
        <taxon>eudicotyledons</taxon>
        <taxon>Gunneridae</taxon>
        <taxon>Pentapetalae</taxon>
        <taxon>rosids</taxon>
        <taxon>fabids</taxon>
        <taxon>Rosales</taxon>
        <taxon>Rosaceae</taxon>
        <taxon>Amygdaloideae</taxon>
        <taxon>Amygdaleae</taxon>
        <taxon>Prunus</taxon>
    </lineage>
</organism>
<protein>
    <recommendedName>
        <fullName evidence="1">beta-ketoacyl-[acyl-carrier-protein] synthase I</fullName>
        <ecNumber evidence="1">2.3.1.41</ecNumber>
    </recommendedName>
</protein>
<evidence type="ECO:0000313" key="6">
    <source>
        <dbReference type="RefSeq" id="XP_021804531.1"/>
    </source>
</evidence>
<dbReference type="AlphaFoldDB" id="A0A6P5RI59"/>
<evidence type="ECO:0000256" key="1">
    <source>
        <dbReference type="ARBA" id="ARBA00013191"/>
    </source>
</evidence>
<accession>A0A6P5RI59</accession>
<proteinExistence type="predicted"/>
<dbReference type="InterPro" id="IPR014031">
    <property type="entry name" value="Ketoacyl_synth_C"/>
</dbReference>
<keyword evidence="2" id="KW-0808">Transferase</keyword>
<evidence type="ECO:0000313" key="4">
    <source>
        <dbReference type="Proteomes" id="UP000515124"/>
    </source>
</evidence>
<dbReference type="InterPro" id="IPR016039">
    <property type="entry name" value="Thiolase-like"/>
</dbReference>
<dbReference type="KEGG" id="pavi:110748865"/>
<reference evidence="5 6" key="1">
    <citation type="submission" date="2025-04" db="UniProtKB">
        <authorList>
            <consortium name="RefSeq"/>
        </authorList>
    </citation>
    <scope>IDENTIFICATION</scope>
</reference>
<evidence type="ECO:0000259" key="3">
    <source>
        <dbReference type="Pfam" id="PF02801"/>
    </source>
</evidence>
<dbReference type="RefSeq" id="XP_021804531.1">
    <property type="nucleotide sequence ID" value="XM_021948839.1"/>
</dbReference>
<dbReference type="RefSeq" id="XP_021804530.1">
    <property type="nucleotide sequence ID" value="XM_021948838.1"/>
</dbReference>
<dbReference type="GO" id="GO:0004315">
    <property type="term" value="F:3-oxoacyl-[acyl-carrier-protein] synthase activity"/>
    <property type="evidence" value="ECO:0007669"/>
    <property type="project" value="UniProtKB-EC"/>
</dbReference>
<dbReference type="PANTHER" id="PTHR11712">
    <property type="entry name" value="POLYKETIDE SYNTHASE-RELATED"/>
    <property type="match status" value="1"/>
</dbReference>
<dbReference type="GeneID" id="110748865"/>
<dbReference type="PANTHER" id="PTHR11712:SF332">
    <property type="entry name" value="3-OXOACYL-[ACYL-CARRIER-PROTEIN] SYNTHASE II, CHLOROPLASTIC"/>
    <property type="match status" value="1"/>
</dbReference>
<dbReference type="GO" id="GO:0006633">
    <property type="term" value="P:fatty acid biosynthetic process"/>
    <property type="evidence" value="ECO:0007669"/>
    <property type="project" value="TreeGrafter"/>
</dbReference>
<sequence>MGARLWGLSSNRLGSRSCWPRGCLGPRHPDGADVVLCIEKALAQSWVSREYDYINALHTGWRPGDLKEYNALIHCFGQNPELRVNSTKSIIAHLLGAAGTVEAVAPLQLHPAKLHFLVNGSTHI</sequence>
<dbReference type="SUPFAM" id="SSF53901">
    <property type="entry name" value="Thiolase-like"/>
    <property type="match status" value="1"/>
</dbReference>
<feature type="domain" description="Beta-ketoacyl synthase C-terminal" evidence="3">
    <location>
        <begin position="27"/>
        <end position="106"/>
    </location>
</feature>
<gene>
    <name evidence="5" type="primary">LOC110748865</name>
    <name evidence="6" type="synonym">LOC110748866</name>
</gene>
<dbReference type="GO" id="GO:0009570">
    <property type="term" value="C:chloroplast stroma"/>
    <property type="evidence" value="ECO:0007669"/>
    <property type="project" value="TreeGrafter"/>
</dbReference>
<dbReference type="GO" id="GO:0005739">
    <property type="term" value="C:mitochondrion"/>
    <property type="evidence" value="ECO:0007669"/>
    <property type="project" value="TreeGrafter"/>
</dbReference>
<name>A0A6P5RI59_PRUAV</name>
<dbReference type="Gene3D" id="3.40.47.10">
    <property type="match status" value="1"/>
</dbReference>
<evidence type="ECO:0000313" key="5">
    <source>
        <dbReference type="RefSeq" id="XP_021804530.1"/>
    </source>
</evidence>
<dbReference type="Proteomes" id="UP000515124">
    <property type="component" value="Unplaced"/>
</dbReference>
<dbReference type="Pfam" id="PF02801">
    <property type="entry name" value="Ketoacyl-synt_C"/>
    <property type="match status" value="1"/>
</dbReference>
<evidence type="ECO:0000256" key="2">
    <source>
        <dbReference type="ARBA" id="ARBA00022679"/>
    </source>
</evidence>
<dbReference type="InterPro" id="IPR000794">
    <property type="entry name" value="Beta-ketoacyl_synthase"/>
</dbReference>
<dbReference type="EC" id="2.3.1.41" evidence="1"/>
<dbReference type="KEGG" id="pavi:110748866"/>
<keyword evidence="4" id="KW-1185">Reference proteome</keyword>